<evidence type="ECO:0000313" key="2">
    <source>
        <dbReference type="Proteomes" id="UP000318582"/>
    </source>
</evidence>
<accession>A0A507E6S3</accession>
<evidence type="ECO:0008006" key="3">
    <source>
        <dbReference type="Google" id="ProtNLM"/>
    </source>
</evidence>
<keyword evidence="2" id="KW-1185">Reference proteome</keyword>
<evidence type="ECO:0000313" key="1">
    <source>
        <dbReference type="EMBL" id="TPX59504.1"/>
    </source>
</evidence>
<comment type="caution">
    <text evidence="1">The sequence shown here is derived from an EMBL/GenBank/DDBJ whole genome shotgun (WGS) entry which is preliminary data.</text>
</comment>
<sequence>MSTPESSNLPLLAPHLLPLLHHLDIQTLQLRHAHRDLYDQIEHLTAELQLLLSNTPPADTHTLAGAVTRLTLLRKRLTRMDGMMKTLKERIGRVEHVAIRLATWSSSKFAVAVTELVEKFMTARVKTEHSQRAAMGLNDKINRDALELEEVPQIAWQPSNEELEEHRPLLAPLPFSRSRC</sequence>
<gene>
    <name evidence="1" type="ORF">PhCBS80983_g02423</name>
</gene>
<name>A0A507E6S3_9FUNG</name>
<proteinExistence type="predicted"/>
<dbReference type="AlphaFoldDB" id="A0A507E6S3"/>
<dbReference type="EMBL" id="QEAQ01000024">
    <property type="protein sequence ID" value="TPX59504.1"/>
    <property type="molecule type" value="Genomic_DNA"/>
</dbReference>
<organism evidence="1 2">
    <name type="scientific">Powellomyces hirtus</name>
    <dbReference type="NCBI Taxonomy" id="109895"/>
    <lineage>
        <taxon>Eukaryota</taxon>
        <taxon>Fungi</taxon>
        <taxon>Fungi incertae sedis</taxon>
        <taxon>Chytridiomycota</taxon>
        <taxon>Chytridiomycota incertae sedis</taxon>
        <taxon>Chytridiomycetes</taxon>
        <taxon>Spizellomycetales</taxon>
        <taxon>Powellomycetaceae</taxon>
        <taxon>Powellomyces</taxon>
    </lineage>
</organism>
<protein>
    <recommendedName>
        <fullName evidence="3">Biogenesis of lysosome-related organelles complex 1 subunit 7</fullName>
    </recommendedName>
</protein>
<reference evidence="1 2" key="1">
    <citation type="journal article" date="2019" name="Sci. Rep.">
        <title>Comparative genomics of chytrid fungi reveal insights into the obligate biotrophic and pathogenic lifestyle of Synchytrium endobioticum.</title>
        <authorList>
            <person name="van de Vossenberg B.T.L.H."/>
            <person name="Warris S."/>
            <person name="Nguyen H.D.T."/>
            <person name="van Gent-Pelzer M.P.E."/>
            <person name="Joly D.L."/>
            <person name="van de Geest H.C."/>
            <person name="Bonants P.J.M."/>
            <person name="Smith D.S."/>
            <person name="Levesque C.A."/>
            <person name="van der Lee T.A.J."/>
        </authorList>
    </citation>
    <scope>NUCLEOTIDE SEQUENCE [LARGE SCALE GENOMIC DNA]</scope>
    <source>
        <strain evidence="1 2">CBS 809.83</strain>
    </source>
</reference>
<dbReference type="Proteomes" id="UP000318582">
    <property type="component" value="Unassembled WGS sequence"/>
</dbReference>